<keyword evidence="4" id="KW-1185">Reference proteome</keyword>
<sequence length="321" mass="34509">MTGDGVPGKRKWTLAEVGDQQNRTALVTGANTGIGFEAARMLASRGVRVVLACRDVARAERAAARIAADTSGSPPGVLRLDLASLDSIREAVGLFRAENSRLDLLVNNAGVMWPPYGRTADGFELQFGINHLGHFALTGLLLELMLPVPGSRVVTVSSSAHRQGRMYFDDLHGTRGYRPVRAYAQSKLANLLFTFELQRRMSAADVPTIAVAAHPGVARTDLVRHAPGPVRLLASGRLRWLSDWLLQEPAMGALPTVRAAVDPGAAGGGYYGPSGWAEMAGDPVPVEAHRRAHDGAAQRRLWQESERLTSVRYPLASGSEH</sequence>
<dbReference type="Proteomes" id="UP000638560">
    <property type="component" value="Unassembled WGS sequence"/>
</dbReference>
<dbReference type="SUPFAM" id="SSF51735">
    <property type="entry name" value="NAD(P)-binding Rossmann-fold domains"/>
    <property type="match status" value="1"/>
</dbReference>
<organism evidence="3 4">
    <name type="scientific">Plantactinospora alkalitolerans</name>
    <dbReference type="NCBI Taxonomy" id="2789879"/>
    <lineage>
        <taxon>Bacteria</taxon>
        <taxon>Bacillati</taxon>
        <taxon>Actinomycetota</taxon>
        <taxon>Actinomycetes</taxon>
        <taxon>Micromonosporales</taxon>
        <taxon>Micromonosporaceae</taxon>
        <taxon>Plantactinospora</taxon>
    </lineage>
</organism>
<gene>
    <name evidence="3" type="ORF">I0C86_31135</name>
</gene>
<dbReference type="NCBIfam" id="NF004846">
    <property type="entry name" value="PRK06197.1"/>
    <property type="match status" value="1"/>
</dbReference>
<dbReference type="PRINTS" id="PR00080">
    <property type="entry name" value="SDRFAMILY"/>
</dbReference>
<proteinExistence type="inferred from homology"/>
<dbReference type="PANTHER" id="PTHR43157:SF54">
    <property type="entry name" value="RETINOL DEHYDROGENASE 12-LIKE ISOFORM X1-RELATED"/>
    <property type="match status" value="1"/>
</dbReference>
<dbReference type="PANTHER" id="PTHR43157">
    <property type="entry name" value="PHOSPHATIDYLINOSITOL-GLYCAN BIOSYNTHESIS CLASS F PROTEIN-RELATED"/>
    <property type="match status" value="1"/>
</dbReference>
<dbReference type="RefSeq" id="WP_196204883.1">
    <property type="nucleotide sequence ID" value="NZ_JADPUN010000267.1"/>
</dbReference>
<evidence type="ECO:0000313" key="4">
    <source>
        <dbReference type="Proteomes" id="UP000638560"/>
    </source>
</evidence>
<dbReference type="Pfam" id="PF00106">
    <property type="entry name" value="adh_short"/>
    <property type="match status" value="1"/>
</dbReference>
<dbReference type="Gene3D" id="3.40.50.720">
    <property type="entry name" value="NAD(P)-binding Rossmann-like Domain"/>
    <property type="match status" value="1"/>
</dbReference>
<evidence type="ECO:0000256" key="1">
    <source>
        <dbReference type="ARBA" id="ARBA00023002"/>
    </source>
</evidence>
<name>A0ABS0H4Z3_9ACTN</name>
<dbReference type="InterPro" id="IPR002347">
    <property type="entry name" value="SDR_fam"/>
</dbReference>
<dbReference type="EMBL" id="JADPUN010000267">
    <property type="protein sequence ID" value="MBF9133381.1"/>
    <property type="molecule type" value="Genomic_DNA"/>
</dbReference>
<comment type="similarity">
    <text evidence="2">Belongs to the short-chain dehydrogenases/reductases (SDR) family.</text>
</comment>
<keyword evidence="1" id="KW-0560">Oxidoreductase</keyword>
<dbReference type="PRINTS" id="PR00081">
    <property type="entry name" value="GDHRDH"/>
</dbReference>
<protein>
    <submittedName>
        <fullName evidence="3">SDR family NAD(P)-dependent oxidoreductase</fullName>
    </submittedName>
</protein>
<accession>A0ABS0H4Z3</accession>
<comment type="caution">
    <text evidence="3">The sequence shown here is derived from an EMBL/GenBank/DDBJ whole genome shotgun (WGS) entry which is preliminary data.</text>
</comment>
<evidence type="ECO:0000256" key="2">
    <source>
        <dbReference type="RuleBase" id="RU000363"/>
    </source>
</evidence>
<evidence type="ECO:0000313" key="3">
    <source>
        <dbReference type="EMBL" id="MBF9133381.1"/>
    </source>
</evidence>
<dbReference type="InterPro" id="IPR036291">
    <property type="entry name" value="NAD(P)-bd_dom_sf"/>
</dbReference>
<reference evidence="3 4" key="1">
    <citation type="submission" date="2020-11" db="EMBL/GenBank/DDBJ databases">
        <title>A novel isolate from a Black sea contaminated sediment with potential to produce alkanes: Plantactinospora alkalitolerans sp. nov.</title>
        <authorList>
            <person name="Carro L."/>
            <person name="Veyisoglu A."/>
            <person name="Guven K."/>
            <person name="Schumann P."/>
            <person name="Klenk H.-P."/>
            <person name="Sahin N."/>
        </authorList>
    </citation>
    <scope>NUCLEOTIDE SEQUENCE [LARGE SCALE GENOMIC DNA]</scope>
    <source>
        <strain evidence="3 4">S1510</strain>
    </source>
</reference>